<dbReference type="Pfam" id="PF06080">
    <property type="entry name" value="DUF938"/>
    <property type="match status" value="1"/>
</dbReference>
<dbReference type="SUPFAM" id="SSF53335">
    <property type="entry name" value="S-adenosyl-L-methionine-dependent methyltransferases"/>
    <property type="match status" value="1"/>
</dbReference>
<dbReference type="EMBL" id="CP042467">
    <property type="protein sequence ID" value="QED29747.1"/>
    <property type="molecule type" value="Genomic_DNA"/>
</dbReference>
<dbReference type="PANTHER" id="PTHR20974:SF0">
    <property type="entry name" value="UPF0585 PROTEIN CG18661"/>
    <property type="match status" value="1"/>
</dbReference>
<dbReference type="InterPro" id="IPR029063">
    <property type="entry name" value="SAM-dependent_MTases_sf"/>
</dbReference>
<name>A0A5B8XX38_9DELT</name>
<dbReference type="KEGG" id="bbae:FRD01_21430"/>
<gene>
    <name evidence="1" type="ORF">FRD01_21430</name>
</gene>
<evidence type="ECO:0000313" key="2">
    <source>
        <dbReference type="Proteomes" id="UP000321595"/>
    </source>
</evidence>
<dbReference type="CDD" id="cd02440">
    <property type="entry name" value="AdoMet_MTases"/>
    <property type="match status" value="1"/>
</dbReference>
<dbReference type="InterPro" id="IPR010342">
    <property type="entry name" value="DUF938"/>
</dbReference>
<keyword evidence="2" id="KW-1185">Reference proteome</keyword>
<dbReference type="AlphaFoldDB" id="A0A5B8XX38"/>
<dbReference type="OrthoDB" id="5525831at2"/>
<evidence type="ECO:0000313" key="1">
    <source>
        <dbReference type="EMBL" id="QED29747.1"/>
    </source>
</evidence>
<accession>A0A5B8XX38</accession>
<proteinExistence type="predicted"/>
<dbReference type="Gene3D" id="3.40.50.150">
    <property type="entry name" value="Vaccinia Virus protein VP39"/>
    <property type="match status" value="1"/>
</dbReference>
<dbReference type="Proteomes" id="UP000321595">
    <property type="component" value="Chromosome"/>
</dbReference>
<dbReference type="PANTHER" id="PTHR20974">
    <property type="entry name" value="UPF0585 PROTEIN CG18661"/>
    <property type="match status" value="1"/>
</dbReference>
<organism evidence="1 2">
    <name type="scientific">Microvenator marinus</name>
    <dbReference type="NCBI Taxonomy" id="2600177"/>
    <lineage>
        <taxon>Bacteria</taxon>
        <taxon>Deltaproteobacteria</taxon>
        <taxon>Bradymonadales</taxon>
        <taxon>Microvenatoraceae</taxon>
        <taxon>Microvenator</taxon>
    </lineage>
</organism>
<sequence>MRHSAGLQDSRRCCELHACLGRCVGNQVAKRHGTSGREACGCGKHGVRLKRYSEACIRNSPFILEALRGVLGESGRLVEIGAGTGQHAVDFARGLPGWTYQPCDLPENHESILAWREEAGLKNLEAPLEFNLLDPEPPVPTCDAVLCVNTIHIAPDACTPKLFEHASAMLADGGNLVLYGPFKYRGKALEPSNEAFDQSLRERGFSGLKFFEDLVELANGHGFEFVKDYEMPANNHILHWRK</sequence>
<reference evidence="1 2" key="1">
    <citation type="submission" date="2019-08" db="EMBL/GenBank/DDBJ databases">
        <authorList>
            <person name="Liang Q."/>
        </authorList>
    </citation>
    <scope>NUCLEOTIDE SEQUENCE [LARGE SCALE GENOMIC DNA]</scope>
    <source>
        <strain evidence="1 2">V1718</strain>
    </source>
</reference>
<protein>
    <submittedName>
        <fullName evidence="1">DUF938 domain-containing protein</fullName>
    </submittedName>
</protein>